<dbReference type="OrthoDB" id="4336565at2759"/>
<organism evidence="2 3">
    <name type="scientific">Penicillium expansum</name>
    <name type="common">Blue mold rot fungus</name>
    <dbReference type="NCBI Taxonomy" id="27334"/>
    <lineage>
        <taxon>Eukaryota</taxon>
        <taxon>Fungi</taxon>
        <taxon>Dikarya</taxon>
        <taxon>Ascomycota</taxon>
        <taxon>Pezizomycotina</taxon>
        <taxon>Eurotiomycetes</taxon>
        <taxon>Eurotiomycetidae</taxon>
        <taxon>Eurotiales</taxon>
        <taxon>Aspergillaceae</taxon>
        <taxon>Penicillium</taxon>
    </lineage>
</organism>
<feature type="compositionally biased region" description="Pro residues" evidence="1">
    <location>
        <begin position="219"/>
        <end position="236"/>
    </location>
</feature>
<gene>
    <name evidence="2" type="ORF">PEX2_006270</name>
</gene>
<evidence type="ECO:0000313" key="3">
    <source>
        <dbReference type="Proteomes" id="UP000030143"/>
    </source>
</evidence>
<accession>A0A0A2IGW2</accession>
<evidence type="ECO:0000313" key="2">
    <source>
        <dbReference type="EMBL" id="KGO55982.1"/>
    </source>
</evidence>
<dbReference type="EMBL" id="JQFZ01000176">
    <property type="protein sequence ID" value="KGO55982.1"/>
    <property type="molecule type" value="Genomic_DNA"/>
</dbReference>
<feature type="region of interest" description="Disordered" evidence="1">
    <location>
        <begin position="204"/>
        <end position="236"/>
    </location>
</feature>
<comment type="caution">
    <text evidence="2">The sequence shown here is derived from an EMBL/GenBank/DDBJ whole genome shotgun (WGS) entry which is preliminary data.</text>
</comment>
<proteinExistence type="predicted"/>
<reference evidence="2 3" key="1">
    <citation type="journal article" date="2015" name="Mol. Plant Microbe Interact.">
        <title>Genome, transcriptome, and functional analyses of Penicillium expansum provide new insights into secondary metabolism and pathogenicity.</title>
        <authorList>
            <person name="Ballester A.R."/>
            <person name="Marcet-Houben M."/>
            <person name="Levin E."/>
            <person name="Sela N."/>
            <person name="Selma-Lazaro C."/>
            <person name="Carmona L."/>
            <person name="Wisniewski M."/>
            <person name="Droby S."/>
            <person name="Gonzalez-Candelas L."/>
            <person name="Gabaldon T."/>
        </authorList>
    </citation>
    <scope>NUCLEOTIDE SEQUENCE [LARGE SCALE GENOMIC DNA]</scope>
    <source>
        <strain evidence="2 3">MD-8</strain>
    </source>
</reference>
<keyword evidence="3" id="KW-1185">Reference proteome</keyword>
<dbReference type="HOGENOM" id="CLU_1294793_0_0_1"/>
<dbReference type="Proteomes" id="UP000030143">
    <property type="component" value="Unassembled WGS sequence"/>
</dbReference>
<dbReference type="GeneID" id="27673323"/>
<dbReference type="AlphaFoldDB" id="A0A0A2IGW2"/>
<dbReference type="VEuPathDB" id="FungiDB:PEXP_088870"/>
<sequence>MSSDKLYRWAQVAALCGVSIEDIEDLQITPQASVRCHVGREHSISRPQIVVSEWINENYLIWTLCAGLTESGLDQDWTSRFNIHYRSQWVHIQKIVQYTQGVQRFLLDIRPPPMLMAVFAHGDGPVSHSQAIMSTPASTRPSGGLLKLLRKVYHGGMSLTDAFVVVLYEADVTGVAPESPPYSALGLPDPHAVPLLNLPPPYEPIPESGLAGLPERYLTPPPPYRGTSPAPPDWDP</sequence>
<protein>
    <submittedName>
        <fullName evidence="2">Uncharacterized protein</fullName>
    </submittedName>
</protein>
<dbReference type="PhylomeDB" id="A0A0A2IGW2"/>
<name>A0A0A2IGW2_PENEN</name>
<evidence type="ECO:0000256" key="1">
    <source>
        <dbReference type="SAM" id="MobiDB-lite"/>
    </source>
</evidence>
<dbReference type="RefSeq" id="XP_016597878.1">
    <property type="nucleotide sequence ID" value="XM_016737904.1"/>
</dbReference>